<accession>A0ABX7FKU1</accession>
<evidence type="ECO:0000256" key="3">
    <source>
        <dbReference type="SAM" id="Phobius"/>
    </source>
</evidence>
<reference evidence="5 6" key="1">
    <citation type="submission" date="2021-01" db="EMBL/GenBank/DDBJ databases">
        <title>Identification of strong promoters based on the transcriptome of Brevibacillus choshinensis.</title>
        <authorList>
            <person name="Yao D."/>
            <person name="Zhang K."/>
            <person name="Wu J."/>
        </authorList>
    </citation>
    <scope>NUCLEOTIDE SEQUENCE [LARGE SCALE GENOMIC DNA]</scope>
    <source>
        <strain evidence="5 6">HPD31-SP3</strain>
    </source>
</reference>
<dbReference type="Pfam" id="PF00965">
    <property type="entry name" value="TIMP"/>
    <property type="match status" value="1"/>
</dbReference>
<sequence>MLIRSKYPYLVLFVFSLLWTSFFSASPAQACSCASPPDPLTARDRSNAVFTGTVLAVNEVTDWSEFMPFTKPIHKQVEVILEVQSIWKGITASQVRVITESDSASCGIDFQPGRSYLVYATFHEGSELYTHLCTRTAEVANAGEDLHALGQGTPPGEKTDLLSRQLLVSYGLPAAIAVVALAAIIFMYRKKRGLS</sequence>
<gene>
    <name evidence="5" type="ORF">JNE38_25705</name>
</gene>
<name>A0ABX7FKU1_BRECH</name>
<dbReference type="RefSeq" id="WP_203353903.1">
    <property type="nucleotide sequence ID" value="NZ_CP069127.1"/>
</dbReference>
<evidence type="ECO:0000313" key="6">
    <source>
        <dbReference type="Proteomes" id="UP000596248"/>
    </source>
</evidence>
<evidence type="ECO:0000256" key="4">
    <source>
        <dbReference type="SAM" id="SignalP"/>
    </source>
</evidence>
<keyword evidence="3" id="KW-0472">Membrane</keyword>
<keyword evidence="4" id="KW-0732">Signal</keyword>
<feature type="transmembrane region" description="Helical" evidence="3">
    <location>
        <begin position="167"/>
        <end position="188"/>
    </location>
</feature>
<dbReference type="InterPro" id="IPR008993">
    <property type="entry name" value="TIMP-like_OB-fold"/>
</dbReference>
<organism evidence="5 6">
    <name type="scientific">Brevibacillus choshinensis</name>
    <dbReference type="NCBI Taxonomy" id="54911"/>
    <lineage>
        <taxon>Bacteria</taxon>
        <taxon>Bacillati</taxon>
        <taxon>Bacillota</taxon>
        <taxon>Bacilli</taxon>
        <taxon>Bacillales</taxon>
        <taxon>Paenibacillaceae</taxon>
        <taxon>Brevibacillus</taxon>
    </lineage>
</organism>
<keyword evidence="6" id="KW-1185">Reference proteome</keyword>
<dbReference type="Proteomes" id="UP000596248">
    <property type="component" value="Chromosome"/>
</dbReference>
<dbReference type="EMBL" id="CP069127">
    <property type="protein sequence ID" value="QRG66838.1"/>
    <property type="molecule type" value="Genomic_DNA"/>
</dbReference>
<keyword evidence="2" id="KW-0964">Secreted</keyword>
<keyword evidence="3" id="KW-0812">Transmembrane</keyword>
<evidence type="ECO:0008006" key="7">
    <source>
        <dbReference type="Google" id="ProtNLM"/>
    </source>
</evidence>
<feature type="chain" id="PRO_5045815895" description="Tissue inhibitor of metalloproteinase" evidence="4">
    <location>
        <begin position="31"/>
        <end position="195"/>
    </location>
</feature>
<evidence type="ECO:0000313" key="5">
    <source>
        <dbReference type="EMBL" id="QRG66838.1"/>
    </source>
</evidence>
<dbReference type="Gene3D" id="2.40.50.120">
    <property type="match status" value="1"/>
</dbReference>
<comment type="subcellular location">
    <subcellularLocation>
        <location evidence="1">Secreted</location>
    </subcellularLocation>
</comment>
<evidence type="ECO:0000256" key="1">
    <source>
        <dbReference type="ARBA" id="ARBA00004613"/>
    </source>
</evidence>
<dbReference type="InterPro" id="IPR001820">
    <property type="entry name" value="TIMP"/>
</dbReference>
<evidence type="ECO:0000256" key="2">
    <source>
        <dbReference type="ARBA" id="ARBA00022525"/>
    </source>
</evidence>
<protein>
    <recommendedName>
        <fullName evidence="7">Tissue inhibitor of metalloproteinase</fullName>
    </recommendedName>
</protein>
<proteinExistence type="predicted"/>
<dbReference type="SUPFAM" id="SSF50242">
    <property type="entry name" value="TIMP-like"/>
    <property type="match status" value="1"/>
</dbReference>
<feature type="signal peptide" evidence="4">
    <location>
        <begin position="1"/>
        <end position="30"/>
    </location>
</feature>
<keyword evidence="3" id="KW-1133">Transmembrane helix</keyword>